<protein>
    <recommendedName>
        <fullName evidence="1">Methyltransferase type 11 domain-containing protein</fullName>
    </recommendedName>
</protein>
<dbReference type="EMBL" id="BARU01029506">
    <property type="protein sequence ID" value="GAH67716.1"/>
    <property type="molecule type" value="Genomic_DNA"/>
</dbReference>
<gene>
    <name evidence="2" type="ORF">S03H2_46933</name>
</gene>
<dbReference type="Gene3D" id="3.40.50.150">
    <property type="entry name" value="Vaccinia Virus protein VP39"/>
    <property type="match status" value="1"/>
</dbReference>
<sequence length="185" mass="21792">IQLARHLSEQLRIPAQFIHANIYDLPGHLDGEFDVVYTSYGVINWLHDIEGWAEIVSHYLKPGGTFYMAEFHPFMWVFEQEGEDLVVRYSYWHSREPSYYEVQGSYADRDAFIENRGTYEWAHPISRIINSLIGAGLTLKEFREYPYSVDEIYSNMETGDDGYRRFKRKDYQLPLMFSVKAVKPA</sequence>
<dbReference type="CDD" id="cd02440">
    <property type="entry name" value="AdoMet_MTases"/>
    <property type="match status" value="1"/>
</dbReference>
<dbReference type="SUPFAM" id="SSF53335">
    <property type="entry name" value="S-adenosyl-L-methionine-dependent methyltransferases"/>
    <property type="match status" value="1"/>
</dbReference>
<evidence type="ECO:0000259" key="1">
    <source>
        <dbReference type="Pfam" id="PF08241"/>
    </source>
</evidence>
<feature type="domain" description="Methyltransferase type 11" evidence="1">
    <location>
        <begin position="3"/>
        <end position="67"/>
    </location>
</feature>
<proteinExistence type="predicted"/>
<comment type="caution">
    <text evidence="2">The sequence shown here is derived from an EMBL/GenBank/DDBJ whole genome shotgun (WGS) entry which is preliminary data.</text>
</comment>
<feature type="non-terminal residue" evidence="2">
    <location>
        <position position="1"/>
    </location>
</feature>
<dbReference type="InterPro" id="IPR013216">
    <property type="entry name" value="Methyltransf_11"/>
</dbReference>
<dbReference type="InterPro" id="IPR029063">
    <property type="entry name" value="SAM-dependent_MTases_sf"/>
</dbReference>
<evidence type="ECO:0000313" key="2">
    <source>
        <dbReference type="EMBL" id="GAH67716.1"/>
    </source>
</evidence>
<accession>X1HBZ6</accession>
<name>X1HBZ6_9ZZZZ</name>
<reference evidence="2" key="1">
    <citation type="journal article" date="2014" name="Front. Microbiol.">
        <title>High frequency of phylogenetically diverse reductive dehalogenase-homologous genes in deep subseafloor sedimentary metagenomes.</title>
        <authorList>
            <person name="Kawai M."/>
            <person name="Futagami T."/>
            <person name="Toyoda A."/>
            <person name="Takaki Y."/>
            <person name="Nishi S."/>
            <person name="Hori S."/>
            <person name="Arai W."/>
            <person name="Tsubouchi T."/>
            <person name="Morono Y."/>
            <person name="Uchiyama I."/>
            <person name="Ito T."/>
            <person name="Fujiyama A."/>
            <person name="Inagaki F."/>
            <person name="Takami H."/>
        </authorList>
    </citation>
    <scope>NUCLEOTIDE SEQUENCE</scope>
    <source>
        <strain evidence="2">Expedition CK06-06</strain>
    </source>
</reference>
<dbReference type="AlphaFoldDB" id="X1HBZ6"/>
<dbReference type="Pfam" id="PF08241">
    <property type="entry name" value="Methyltransf_11"/>
    <property type="match status" value="1"/>
</dbReference>
<dbReference type="GO" id="GO:0008757">
    <property type="term" value="F:S-adenosylmethionine-dependent methyltransferase activity"/>
    <property type="evidence" value="ECO:0007669"/>
    <property type="project" value="InterPro"/>
</dbReference>
<organism evidence="2">
    <name type="scientific">marine sediment metagenome</name>
    <dbReference type="NCBI Taxonomy" id="412755"/>
    <lineage>
        <taxon>unclassified sequences</taxon>
        <taxon>metagenomes</taxon>
        <taxon>ecological metagenomes</taxon>
    </lineage>
</organism>